<feature type="region of interest" description="Disordered" evidence="1">
    <location>
        <begin position="56"/>
        <end position="81"/>
    </location>
</feature>
<evidence type="ECO:0000256" key="1">
    <source>
        <dbReference type="SAM" id="MobiDB-lite"/>
    </source>
</evidence>
<protein>
    <submittedName>
        <fullName evidence="2">Uncharacterized protein</fullName>
    </submittedName>
</protein>
<evidence type="ECO:0000313" key="2">
    <source>
        <dbReference type="EMBL" id="KAL3098101.1"/>
    </source>
</evidence>
<dbReference type="EMBL" id="JBICBT010000830">
    <property type="protein sequence ID" value="KAL3098101.1"/>
    <property type="molecule type" value="Genomic_DNA"/>
</dbReference>
<feature type="compositionally biased region" description="Basic residues" evidence="1">
    <location>
        <begin position="65"/>
        <end position="78"/>
    </location>
</feature>
<accession>A0ABD2K5D1</accession>
<comment type="caution">
    <text evidence="2">The sequence shown here is derived from an EMBL/GenBank/DDBJ whole genome shotgun (WGS) entry which is preliminary data.</text>
</comment>
<evidence type="ECO:0000313" key="3">
    <source>
        <dbReference type="Proteomes" id="UP001620626"/>
    </source>
</evidence>
<reference evidence="2 3" key="1">
    <citation type="submission" date="2024-10" db="EMBL/GenBank/DDBJ databases">
        <authorList>
            <person name="Kim D."/>
        </authorList>
    </citation>
    <scope>NUCLEOTIDE SEQUENCE [LARGE SCALE GENOMIC DNA]</scope>
    <source>
        <strain evidence="2">BH-2024</strain>
    </source>
</reference>
<dbReference type="Proteomes" id="UP001620626">
    <property type="component" value="Unassembled WGS sequence"/>
</dbReference>
<keyword evidence="3" id="KW-1185">Reference proteome</keyword>
<name>A0ABD2K5D1_9BILA</name>
<gene>
    <name evidence="2" type="ORF">niasHT_027646</name>
</gene>
<organism evidence="2 3">
    <name type="scientific">Heterodera trifolii</name>
    <dbReference type="NCBI Taxonomy" id="157864"/>
    <lineage>
        <taxon>Eukaryota</taxon>
        <taxon>Metazoa</taxon>
        <taxon>Ecdysozoa</taxon>
        <taxon>Nematoda</taxon>
        <taxon>Chromadorea</taxon>
        <taxon>Rhabditida</taxon>
        <taxon>Tylenchina</taxon>
        <taxon>Tylenchomorpha</taxon>
        <taxon>Tylenchoidea</taxon>
        <taxon>Heteroderidae</taxon>
        <taxon>Heteroderinae</taxon>
        <taxon>Heterodera</taxon>
    </lineage>
</organism>
<dbReference type="AlphaFoldDB" id="A0ABD2K5D1"/>
<sequence length="126" mass="13906">MNVSERAEGRKEKESWANSAHNLAQKLTLSSTARKRKATNFARGSIKVIPRGRRERLAKEEKGKGGRAIRQWKKGKGKGGRDLPFWQLQDCHEKVCTSGTPFAASQSVPIQSKKDDATTALIASSN</sequence>
<proteinExistence type="predicted"/>